<dbReference type="Proteomes" id="UP000831782">
    <property type="component" value="Chromosome"/>
</dbReference>
<gene>
    <name evidence="8" type="ORF">MUN88_08625</name>
</gene>
<name>A0ABY4F0B8_9BACI</name>
<keyword evidence="4" id="KW-0472">Membrane</keyword>
<dbReference type="InterPro" id="IPR008334">
    <property type="entry name" value="5'-Nucleotdase_C"/>
</dbReference>
<keyword evidence="1 5" id="KW-0732">Signal</keyword>
<dbReference type="PROSITE" id="PS50830">
    <property type="entry name" value="TNASE_3"/>
    <property type="match status" value="1"/>
</dbReference>
<evidence type="ECO:0000256" key="4">
    <source>
        <dbReference type="SAM" id="Phobius"/>
    </source>
</evidence>
<dbReference type="InterPro" id="IPR035437">
    <property type="entry name" value="SNase_OB-fold_sf"/>
</dbReference>
<evidence type="ECO:0000256" key="2">
    <source>
        <dbReference type="SAM" id="Coils"/>
    </source>
</evidence>
<dbReference type="CDD" id="cd04486">
    <property type="entry name" value="YhcR_OBF_like"/>
    <property type="match status" value="1"/>
</dbReference>
<feature type="domain" description="LTD" evidence="7">
    <location>
        <begin position="27"/>
        <end position="160"/>
    </location>
</feature>
<protein>
    <submittedName>
        <fullName evidence="8">5'-nucleotidase C-terminal domain-containing protein</fullName>
    </submittedName>
</protein>
<evidence type="ECO:0000313" key="8">
    <source>
        <dbReference type="EMBL" id="UOQ50106.1"/>
    </source>
</evidence>
<dbReference type="PANTHER" id="PTHR11575">
    <property type="entry name" value="5'-NUCLEOTIDASE-RELATED"/>
    <property type="match status" value="1"/>
</dbReference>
<evidence type="ECO:0000259" key="7">
    <source>
        <dbReference type="PROSITE" id="PS51841"/>
    </source>
</evidence>
<dbReference type="PROSITE" id="PS51841">
    <property type="entry name" value="LTD"/>
    <property type="match status" value="1"/>
</dbReference>
<dbReference type="Pfam" id="PF02872">
    <property type="entry name" value="5_nucleotid_C"/>
    <property type="match status" value="2"/>
</dbReference>
<proteinExistence type="predicted"/>
<keyword evidence="4" id="KW-1133">Transmembrane helix</keyword>
<dbReference type="PANTHER" id="PTHR11575:SF24">
    <property type="entry name" value="5'-NUCLEOTIDASE"/>
    <property type="match status" value="1"/>
</dbReference>
<dbReference type="SUPFAM" id="SSF56300">
    <property type="entry name" value="Metallo-dependent phosphatases"/>
    <property type="match status" value="1"/>
</dbReference>
<sequence>MKLRSKWKVTSLFLVCLLFFTQLTSAFVPVVQLNAAENNTEDLFISEYIEGSSNNKALELYNTTGEAIDLSSYTLELYSNGKTSVQSILQLSGTLSDGDVYVIANSSASAEIKAVADLLHNVSNFNGNDAITLKKNSEIIDVIGEVGNDTEYAKDVTLVRNVSVLSGNPRFDASEWSEYPQDTLTYLGSYGEEGDSSGGDPTEPGEVVSIADARQQANGNEVTIEGVVTSGNLANPNGTQLSYYIQDQTAGINLFSLDGTGYTELTEGDHIKVTGELAEYNGLKEIVPASNEAIEVSAKGVALPSPAAVTIAELNNAEVAEPLEGQLVQVTGYVESIPDSPAGGGYNISLINSALNSTTLRVMEGTIDPSTLEEGKWYDITAVLSQYNSYQLFTRKAADVQLAEGQPEGPDASGEYTATVDYVTDGDTIRLQEGVLGSDRVRFINIDTPELSVDGANGVDEANQKEHAQAAKDRLSELLQPGDQITLKIGEEATDQYGRLLAEVINNDGINTNLEMVEEGLATTYFIWPVGDEEVYQTYQDTVEAAIDNELGIWNPENPLKELPFEYRAITEGGDFHRYVGNSETMVYVEPTEYEEVPVEKRIFFASAQEAEAQGYTAAGGTDPDSEMLEVQLLSMNDLHGKIDQEYTLNLDGGDAIYGRMDYTASAIKEREQENENTLLVHAGDMIGGSSPVSALLQDEPTVEIMNEMGFDVGTLGNHEYDEGLGELNRMIDGGDHPEGLGTEGYGGMNFDMICANCMEEDTGETFLPPYVIKEVDGVEIGFVGVNTQETMNMVMPSSLENVAFTDETEAVNDAVEELQEQGVESIVVLAHMSATQSGAAASGAAADLAKGVNDAVDIIFAAHNHQVVDGVVDNKWIIQASEYGKAFADVDLQIDRETKDIEEVEAEVVFVKQEDYQPDPAVKDILDRYQSEVETIINEEIGYNGQELTGQYTNDGDHGLGNLIADGMKWAMDADFAMHNGGGIRDSLDVGPITWGEVFNILPFANTLMSVDIKGKDLIPILNNNLSSYGSDYSVSGLHYTYNYDYQHVVDITLPDGTPIDPEATYTLATNNYIGTQDGPIKNLGTNVQMGPVDVDAAVDYLKHLDTTQANPLVIGPEGRIAQTDEIPDIDTEGEVIGYNAQDLMGAYTNGKDHGLGNLITDSMKAEMDTDFAVTNGGGISSTLLKGDITAESLDKILKHGNTLVKMEVTGAELESILNDQLSEDGSDYSVSGFHYQYDHAEQKVVSITLPDGEAVDPDEVYTLTTNNYLAESGVFASIDSEQEEGPVDVEALENYIVSLETTEINPLVYGSEGRISTVPVVIVPEIEDNNATVENEVIDNVPNHGTVIIDLSEEEHIDESKPLEVSFAKEQIAMLKEKQAELRIEKSDVTLAFPLSLFSGDENVTIKIEKLEEVEGALSTVYDFTIMEGNKMIHDFSDYGGVELSLKVNEKDVSDIDSMKIFYLNDETGEWEVIGGSYKNGKVTATTNHFSTFTVMLDTSSDGGDDTDPESPVNPEDPADPADPAGENNNTDGGNDSTDDNTDNNDASTVSNAGNTLPDTATSIFNYMLAGLFVFALGFLLMIRQRIKKS</sequence>
<dbReference type="InterPro" id="IPR006179">
    <property type="entry name" value="5_nucleotidase/apyrase"/>
</dbReference>
<dbReference type="Gene3D" id="2.40.50.90">
    <property type="match status" value="1"/>
</dbReference>
<dbReference type="InterPro" id="IPR016071">
    <property type="entry name" value="Staphylococal_nuclease_OB-fold"/>
</dbReference>
<accession>A0ABY4F0B8</accession>
<dbReference type="Pfam" id="PF00149">
    <property type="entry name" value="Metallophos"/>
    <property type="match status" value="1"/>
</dbReference>
<evidence type="ECO:0000313" key="9">
    <source>
        <dbReference type="Proteomes" id="UP000831782"/>
    </source>
</evidence>
<keyword evidence="9" id="KW-1185">Reference proteome</keyword>
<feature type="signal peptide" evidence="5">
    <location>
        <begin position="1"/>
        <end position="26"/>
    </location>
</feature>
<evidence type="ECO:0000256" key="3">
    <source>
        <dbReference type="SAM" id="MobiDB-lite"/>
    </source>
</evidence>
<dbReference type="EMBL" id="CP095072">
    <property type="protein sequence ID" value="UOQ50106.1"/>
    <property type="molecule type" value="Genomic_DNA"/>
</dbReference>
<dbReference type="InterPro" id="IPR029052">
    <property type="entry name" value="Metallo-depent_PP-like"/>
</dbReference>
<dbReference type="PRINTS" id="PR01607">
    <property type="entry name" value="APYRASEFAMLY"/>
</dbReference>
<organism evidence="8 9">
    <name type="scientific">Gracilibacillus caseinilyticus</name>
    <dbReference type="NCBI Taxonomy" id="2932256"/>
    <lineage>
        <taxon>Bacteria</taxon>
        <taxon>Bacillati</taxon>
        <taxon>Bacillota</taxon>
        <taxon>Bacilli</taxon>
        <taxon>Bacillales</taxon>
        <taxon>Bacillaceae</taxon>
        <taxon>Gracilibacillus</taxon>
    </lineage>
</organism>
<dbReference type="InterPro" id="IPR004843">
    <property type="entry name" value="Calcineurin-like_PHP"/>
</dbReference>
<evidence type="ECO:0000259" key="6">
    <source>
        <dbReference type="PROSITE" id="PS50830"/>
    </source>
</evidence>
<dbReference type="Pfam" id="PF00565">
    <property type="entry name" value="SNase"/>
    <property type="match status" value="1"/>
</dbReference>
<dbReference type="RefSeq" id="WP_244723343.1">
    <property type="nucleotide sequence ID" value="NZ_CP095072.1"/>
</dbReference>
<feature type="compositionally biased region" description="Polar residues" evidence="3">
    <location>
        <begin position="1549"/>
        <end position="1558"/>
    </location>
</feature>
<dbReference type="Gene3D" id="3.60.21.10">
    <property type="match status" value="1"/>
</dbReference>
<keyword evidence="2" id="KW-0175">Coiled coil</keyword>
<feature type="region of interest" description="Disordered" evidence="3">
    <location>
        <begin position="1498"/>
        <end position="1558"/>
    </location>
</feature>
<feature type="compositionally biased region" description="Low complexity" evidence="3">
    <location>
        <begin position="1524"/>
        <end position="1538"/>
    </location>
</feature>
<reference evidence="8 9" key="1">
    <citation type="submission" date="2022-04" db="EMBL/GenBank/DDBJ databases">
        <title>Gracilibacillus sp. isolated from saltern.</title>
        <authorList>
            <person name="Won M."/>
            <person name="Lee C.-M."/>
            <person name="Woen H.-Y."/>
            <person name="Kwon S.-W."/>
        </authorList>
    </citation>
    <scope>NUCLEOTIDE SEQUENCE [LARGE SCALE GENOMIC DNA]</scope>
    <source>
        <strain evidence="8 9">SSWR10-1</strain>
    </source>
</reference>
<feature type="domain" description="TNase-like" evidence="6">
    <location>
        <begin position="414"/>
        <end position="556"/>
    </location>
</feature>
<feature type="transmembrane region" description="Helical" evidence="4">
    <location>
        <begin position="1566"/>
        <end position="1585"/>
    </location>
</feature>
<dbReference type="Pfam" id="PF00932">
    <property type="entry name" value="LTD"/>
    <property type="match status" value="1"/>
</dbReference>
<evidence type="ECO:0000256" key="5">
    <source>
        <dbReference type="SAM" id="SignalP"/>
    </source>
</evidence>
<feature type="chain" id="PRO_5045110343" evidence="5">
    <location>
        <begin position="27"/>
        <end position="1592"/>
    </location>
</feature>
<dbReference type="InterPro" id="IPR036907">
    <property type="entry name" value="5'-Nucleotdase_C_sf"/>
</dbReference>
<dbReference type="Gene3D" id="3.90.780.10">
    <property type="entry name" value="5'-Nucleotidase, C-terminal domain"/>
    <property type="match status" value="2"/>
</dbReference>
<keyword evidence="4" id="KW-0812">Transmembrane</keyword>
<dbReference type="SUPFAM" id="SSF50199">
    <property type="entry name" value="Staphylococcal nuclease"/>
    <property type="match status" value="1"/>
</dbReference>
<dbReference type="SMART" id="SM00318">
    <property type="entry name" value="SNc"/>
    <property type="match status" value="1"/>
</dbReference>
<evidence type="ECO:0000256" key="1">
    <source>
        <dbReference type="ARBA" id="ARBA00022729"/>
    </source>
</evidence>
<dbReference type="InterPro" id="IPR001322">
    <property type="entry name" value="Lamin_tail_dom"/>
</dbReference>
<feature type="coiled-coil region" evidence="2">
    <location>
        <begin position="888"/>
        <end position="915"/>
    </location>
</feature>
<dbReference type="SUPFAM" id="SSF55816">
    <property type="entry name" value="5'-nucleotidase (syn. UDP-sugar hydrolase), C-terminal domain"/>
    <property type="match status" value="2"/>
</dbReference>